<dbReference type="Gene3D" id="3.40.50.720">
    <property type="entry name" value="NAD(P)-binding Rossmann-like Domain"/>
    <property type="match status" value="1"/>
</dbReference>
<accession>A0A506U3V1</accession>
<dbReference type="Pfam" id="PF13561">
    <property type="entry name" value="adh_short_C2"/>
    <property type="match status" value="1"/>
</dbReference>
<comment type="similarity">
    <text evidence="1">Belongs to the short-chain dehydrogenases/reductases (SDR) family.</text>
</comment>
<dbReference type="AlphaFoldDB" id="A0A506U3V1"/>
<dbReference type="PRINTS" id="PR00081">
    <property type="entry name" value="GDHRDH"/>
</dbReference>
<evidence type="ECO:0000313" key="5">
    <source>
        <dbReference type="Proteomes" id="UP000318801"/>
    </source>
</evidence>
<evidence type="ECO:0000256" key="2">
    <source>
        <dbReference type="ARBA" id="ARBA00023002"/>
    </source>
</evidence>
<protein>
    <submittedName>
        <fullName evidence="4">SDR family oxidoreductase</fullName>
    </submittedName>
</protein>
<sequence length="240" mass="25177">MRFRSLPRKVKRQSDIPAERRSVTSDEYGKKARDRDRINALCANIRGSSVSGAGITSGTSLDATDCQAVAQWLDGVGEFDIAVANVSALSGDWDAAIGTDLRSTVHLIDEVSERISDGGAITYIGSKASGIATPGFEAYGAIKAAMVHYAKSAAEKLISRGIRVNVVSPGDTFVEGGFWDSIQQAAPDAYQAAVAGNPLGRLARPEEIARVAAFISSPAASFVSGANWHVDGGATPHVQQ</sequence>
<evidence type="ECO:0000256" key="1">
    <source>
        <dbReference type="ARBA" id="ARBA00006484"/>
    </source>
</evidence>
<dbReference type="PANTHER" id="PTHR24321">
    <property type="entry name" value="DEHYDROGENASES, SHORT CHAIN"/>
    <property type="match status" value="1"/>
</dbReference>
<keyword evidence="2" id="KW-0560">Oxidoreductase</keyword>
<dbReference type="SUPFAM" id="SSF51735">
    <property type="entry name" value="NAD(P)-binding Rossmann-fold domains"/>
    <property type="match status" value="1"/>
</dbReference>
<dbReference type="EMBL" id="VHLG01000019">
    <property type="protein sequence ID" value="TPW27229.1"/>
    <property type="molecule type" value="Genomic_DNA"/>
</dbReference>
<evidence type="ECO:0000256" key="3">
    <source>
        <dbReference type="SAM" id="MobiDB-lite"/>
    </source>
</evidence>
<name>A0A506U3V1_9HYPH</name>
<dbReference type="OrthoDB" id="9779623at2"/>
<proteinExistence type="inferred from homology"/>
<dbReference type="PANTHER" id="PTHR24321:SF8">
    <property type="entry name" value="ESTRADIOL 17-BETA-DEHYDROGENASE 8-RELATED"/>
    <property type="match status" value="1"/>
</dbReference>
<dbReference type="Proteomes" id="UP000318801">
    <property type="component" value="Unassembled WGS sequence"/>
</dbReference>
<keyword evidence="5" id="KW-1185">Reference proteome</keyword>
<dbReference type="InterPro" id="IPR036291">
    <property type="entry name" value="NAD(P)-bd_dom_sf"/>
</dbReference>
<reference evidence="4 5" key="1">
    <citation type="submission" date="2019-06" db="EMBL/GenBank/DDBJ databases">
        <authorList>
            <person name="Li M."/>
        </authorList>
    </citation>
    <scope>NUCLEOTIDE SEQUENCE [LARGE SCALE GENOMIC DNA]</scope>
    <source>
        <strain evidence="4 5">BGMRC2036</strain>
    </source>
</reference>
<feature type="region of interest" description="Disordered" evidence="3">
    <location>
        <begin position="1"/>
        <end position="31"/>
    </location>
</feature>
<comment type="caution">
    <text evidence="4">The sequence shown here is derived from an EMBL/GenBank/DDBJ whole genome shotgun (WGS) entry which is preliminary data.</text>
</comment>
<gene>
    <name evidence="4" type="ORF">FJU08_20820</name>
</gene>
<organism evidence="4 5">
    <name type="scientific">Martelella alba</name>
    <dbReference type="NCBI Taxonomy" id="2590451"/>
    <lineage>
        <taxon>Bacteria</taxon>
        <taxon>Pseudomonadati</taxon>
        <taxon>Pseudomonadota</taxon>
        <taxon>Alphaproteobacteria</taxon>
        <taxon>Hyphomicrobiales</taxon>
        <taxon>Aurantimonadaceae</taxon>
        <taxon>Martelella</taxon>
    </lineage>
</organism>
<dbReference type="InterPro" id="IPR002347">
    <property type="entry name" value="SDR_fam"/>
</dbReference>
<feature type="compositionally biased region" description="Basic and acidic residues" evidence="3">
    <location>
        <begin position="12"/>
        <end position="31"/>
    </location>
</feature>
<feature type="compositionally biased region" description="Basic residues" evidence="3">
    <location>
        <begin position="1"/>
        <end position="11"/>
    </location>
</feature>
<dbReference type="GO" id="GO:0016491">
    <property type="term" value="F:oxidoreductase activity"/>
    <property type="evidence" value="ECO:0007669"/>
    <property type="project" value="UniProtKB-KW"/>
</dbReference>
<evidence type="ECO:0000313" key="4">
    <source>
        <dbReference type="EMBL" id="TPW27229.1"/>
    </source>
</evidence>
<dbReference type="CDD" id="cd05233">
    <property type="entry name" value="SDR_c"/>
    <property type="match status" value="1"/>
</dbReference>